<dbReference type="PANTHER" id="PTHR33365:SF11">
    <property type="entry name" value="TAT PATHWAY SIGNAL SEQUENCE"/>
    <property type="match status" value="1"/>
</dbReference>
<dbReference type="Proteomes" id="UP001219355">
    <property type="component" value="Chromosome 3"/>
</dbReference>
<keyword evidence="4" id="KW-0472">Membrane</keyword>
<keyword evidence="2" id="KW-0560">Oxidoreductase</keyword>
<gene>
    <name evidence="5" type="ORF">PRK78_005659</name>
</gene>
<dbReference type="AlphaFoldDB" id="A0AAF0DJZ8"/>
<reference evidence="5" key="1">
    <citation type="submission" date="2023-03" db="EMBL/GenBank/DDBJ databases">
        <title>Emydomyces testavorans Genome Sequence.</title>
        <authorList>
            <person name="Hoyer L."/>
        </authorList>
    </citation>
    <scope>NUCLEOTIDE SEQUENCE</scope>
    <source>
        <strain evidence="5">16-2883</strain>
    </source>
</reference>
<accession>A0AAF0DJZ8</accession>
<feature type="transmembrane region" description="Helical" evidence="4">
    <location>
        <begin position="37"/>
        <end position="61"/>
    </location>
</feature>
<comment type="pathway">
    <text evidence="1">Mycotoxin biosynthesis.</text>
</comment>
<comment type="similarity">
    <text evidence="3">Belongs to the ustYa family.</text>
</comment>
<dbReference type="GO" id="GO:0016491">
    <property type="term" value="F:oxidoreductase activity"/>
    <property type="evidence" value="ECO:0007669"/>
    <property type="project" value="UniProtKB-KW"/>
</dbReference>
<evidence type="ECO:0000256" key="2">
    <source>
        <dbReference type="ARBA" id="ARBA00023002"/>
    </source>
</evidence>
<evidence type="ECO:0000313" key="6">
    <source>
        <dbReference type="Proteomes" id="UP001219355"/>
    </source>
</evidence>
<dbReference type="EMBL" id="CP120629">
    <property type="protein sequence ID" value="WEW60174.1"/>
    <property type="molecule type" value="Genomic_DNA"/>
</dbReference>
<evidence type="ECO:0008006" key="7">
    <source>
        <dbReference type="Google" id="ProtNLM"/>
    </source>
</evidence>
<keyword evidence="4" id="KW-0812">Transmembrane</keyword>
<sequence>MTESSFDDETKTSLLQDSLASQTSPKPAASRYLRIKVMVLASIGLLLLILAMFVVLISINLEIRWRFRENKPGFPIDPVPEFPIETLIFGPKDLYTAPRSPKTDAAWKALAGPTSSRKPWSQQGFILVHDWEKYDIPAGWPANGQMKYGISMFHQLHCLTAIREVFYDMLDGTFDKKKFLAADVNVGSPDFVPNGHGLWHVQHCFNYVRQGLQCAGDMSLEIPTYFNGTPIVVGWNSPHKCRSWDAMWRYAEENA</sequence>
<dbReference type="InterPro" id="IPR021765">
    <property type="entry name" value="UstYa-like"/>
</dbReference>
<dbReference type="GO" id="GO:0043386">
    <property type="term" value="P:mycotoxin biosynthetic process"/>
    <property type="evidence" value="ECO:0007669"/>
    <property type="project" value="InterPro"/>
</dbReference>
<dbReference type="Pfam" id="PF11807">
    <property type="entry name" value="UstYa"/>
    <property type="match status" value="1"/>
</dbReference>
<keyword evidence="4" id="KW-1133">Transmembrane helix</keyword>
<proteinExistence type="inferred from homology"/>
<evidence type="ECO:0000256" key="4">
    <source>
        <dbReference type="SAM" id="Phobius"/>
    </source>
</evidence>
<name>A0AAF0DJZ8_9EURO</name>
<dbReference type="PANTHER" id="PTHR33365">
    <property type="entry name" value="YALI0B05434P"/>
    <property type="match status" value="1"/>
</dbReference>
<organism evidence="5 6">
    <name type="scientific">Emydomyces testavorans</name>
    <dbReference type="NCBI Taxonomy" id="2070801"/>
    <lineage>
        <taxon>Eukaryota</taxon>
        <taxon>Fungi</taxon>
        <taxon>Dikarya</taxon>
        <taxon>Ascomycota</taxon>
        <taxon>Pezizomycotina</taxon>
        <taxon>Eurotiomycetes</taxon>
        <taxon>Eurotiomycetidae</taxon>
        <taxon>Onygenales</taxon>
        <taxon>Nannizziopsiaceae</taxon>
        <taxon>Emydomyces</taxon>
    </lineage>
</organism>
<keyword evidence="6" id="KW-1185">Reference proteome</keyword>
<evidence type="ECO:0000313" key="5">
    <source>
        <dbReference type="EMBL" id="WEW60174.1"/>
    </source>
</evidence>
<protein>
    <recommendedName>
        <fullName evidence="7">Oxidase ustYa</fullName>
    </recommendedName>
</protein>
<evidence type="ECO:0000256" key="1">
    <source>
        <dbReference type="ARBA" id="ARBA00004685"/>
    </source>
</evidence>
<evidence type="ECO:0000256" key="3">
    <source>
        <dbReference type="ARBA" id="ARBA00035112"/>
    </source>
</evidence>